<keyword evidence="2" id="KW-1185">Reference proteome</keyword>
<evidence type="ECO:0000313" key="2">
    <source>
        <dbReference type="Proteomes" id="UP001596283"/>
    </source>
</evidence>
<evidence type="ECO:0000313" key="1">
    <source>
        <dbReference type="EMBL" id="MFC6259481.1"/>
    </source>
</evidence>
<sequence>MTVRTVTTKLMVFAALRLPGIPPTYCGGTPSAKGRIPARLKVVKFGCLPGRTTM</sequence>
<name>A0ABW1TCG8_9LACO</name>
<reference evidence="2" key="1">
    <citation type="journal article" date="2019" name="Int. J. Syst. Evol. Microbiol.">
        <title>The Global Catalogue of Microorganisms (GCM) 10K type strain sequencing project: providing services to taxonomists for standard genome sequencing and annotation.</title>
        <authorList>
            <consortium name="The Broad Institute Genomics Platform"/>
            <consortium name="The Broad Institute Genome Sequencing Center for Infectious Disease"/>
            <person name="Wu L."/>
            <person name="Ma J."/>
        </authorList>
    </citation>
    <scope>NUCLEOTIDE SEQUENCE [LARGE SCALE GENOMIC DNA]</scope>
    <source>
        <strain evidence="2">CCM 8908</strain>
    </source>
</reference>
<dbReference type="EMBL" id="JBHSSI010000009">
    <property type="protein sequence ID" value="MFC6259481.1"/>
    <property type="molecule type" value="Genomic_DNA"/>
</dbReference>
<comment type="caution">
    <text evidence="1">The sequence shown here is derived from an EMBL/GenBank/DDBJ whole genome shotgun (WGS) entry which is preliminary data.</text>
</comment>
<protein>
    <submittedName>
        <fullName evidence="1">Uncharacterized protein</fullName>
    </submittedName>
</protein>
<accession>A0ABW1TCG8</accession>
<gene>
    <name evidence="1" type="ORF">ACFP1C_00835</name>
</gene>
<proteinExistence type="predicted"/>
<organism evidence="1 2">
    <name type="scientific">Levilactobacillus fujinensis</name>
    <dbReference type="NCBI Taxonomy" id="2486024"/>
    <lineage>
        <taxon>Bacteria</taxon>
        <taxon>Bacillati</taxon>
        <taxon>Bacillota</taxon>
        <taxon>Bacilli</taxon>
        <taxon>Lactobacillales</taxon>
        <taxon>Lactobacillaceae</taxon>
        <taxon>Levilactobacillus</taxon>
    </lineage>
</organism>
<dbReference type="Proteomes" id="UP001596283">
    <property type="component" value="Unassembled WGS sequence"/>
</dbReference>